<evidence type="ECO:0000259" key="6">
    <source>
        <dbReference type="Pfam" id="PF01416"/>
    </source>
</evidence>
<dbReference type="InterPro" id="IPR001406">
    <property type="entry name" value="PsdUridine_synth_TruA"/>
</dbReference>
<evidence type="ECO:0000256" key="2">
    <source>
        <dbReference type="ARBA" id="ARBA00022694"/>
    </source>
</evidence>
<evidence type="ECO:0000313" key="8">
    <source>
        <dbReference type="Proteomes" id="UP001596989"/>
    </source>
</evidence>
<dbReference type="Pfam" id="PF01416">
    <property type="entry name" value="PseudoU_synth_1"/>
    <property type="match status" value="2"/>
</dbReference>
<feature type="active site" description="Nucleophile" evidence="4">
    <location>
        <position position="52"/>
    </location>
</feature>
<evidence type="ECO:0000256" key="3">
    <source>
        <dbReference type="ARBA" id="ARBA00023235"/>
    </source>
</evidence>
<proteinExistence type="inferred from homology"/>
<dbReference type="InterPro" id="IPR020094">
    <property type="entry name" value="TruA/RsuA/RluB/E/F_N"/>
</dbReference>
<dbReference type="CDD" id="cd02570">
    <property type="entry name" value="PseudoU_synth_EcTruA"/>
    <property type="match status" value="1"/>
</dbReference>
<comment type="function">
    <text evidence="4">Formation of pseudouridine at positions 38, 39 and 40 in the anticodon stem and loop of transfer RNAs.</text>
</comment>
<feature type="domain" description="Pseudouridine synthase I TruA alpha/beta" evidence="6">
    <location>
        <begin position="146"/>
        <end position="245"/>
    </location>
</feature>
<protein>
    <recommendedName>
        <fullName evidence="4">tRNA pseudouridine synthase A</fullName>
        <ecNumber evidence="4">5.4.99.12</ecNumber>
    </recommendedName>
    <alternativeName>
        <fullName evidence="4">tRNA pseudouridine(38-40) synthase</fullName>
    </alternativeName>
    <alternativeName>
        <fullName evidence="4">tRNA pseudouridylate synthase I</fullName>
    </alternativeName>
    <alternativeName>
        <fullName evidence="4">tRNA-uridine isomerase I</fullName>
    </alternativeName>
</protein>
<comment type="subunit">
    <text evidence="4">Homodimer.</text>
</comment>
<dbReference type="Gene3D" id="3.30.70.660">
    <property type="entry name" value="Pseudouridine synthase I, catalytic domain, C-terminal subdomain"/>
    <property type="match status" value="1"/>
</dbReference>
<accession>A0ABW3HWW4</accession>
<keyword evidence="3 4" id="KW-0413">Isomerase</keyword>
<feature type="domain" description="Pseudouridine synthase I TruA alpha/beta" evidence="6">
    <location>
        <begin position="8"/>
        <end position="100"/>
    </location>
</feature>
<sequence>MRNIAIRVSYDGTDFNGYQIQPRGRTVQGELEKAIKHLTGEEVTLVGSGRTDAGVHAKGQVCNFRTTSAIPVERWAIALNTRLPGDIIILEAWEVPYEFHSSKSAKRKTYRYTIDNGKFPDVFSKRYRFHHPARLDVGAMRSGLSHLIGTHDYTSFTSTHSTKPSHIRTIYDARLIEEGSVLHIELTGNGFLYNMVRVIAGTMMFVGQGKLQPDDIKHILDGGDRSLAGPTAMPHALMLVDVEYDEKSE</sequence>
<evidence type="ECO:0000256" key="5">
    <source>
        <dbReference type="RuleBase" id="RU003792"/>
    </source>
</evidence>
<comment type="caution">
    <text evidence="4">Lacks conserved residue(s) required for the propagation of feature annotation.</text>
</comment>
<organism evidence="7 8">
    <name type="scientific">Paenibacillus chungangensis</name>
    <dbReference type="NCBI Taxonomy" id="696535"/>
    <lineage>
        <taxon>Bacteria</taxon>
        <taxon>Bacillati</taxon>
        <taxon>Bacillota</taxon>
        <taxon>Bacilli</taxon>
        <taxon>Bacillales</taxon>
        <taxon>Paenibacillaceae</taxon>
        <taxon>Paenibacillus</taxon>
    </lineage>
</organism>
<dbReference type="InterPro" id="IPR020095">
    <property type="entry name" value="PsdUridine_synth_TruA_C"/>
</dbReference>
<dbReference type="NCBIfam" id="TIGR00071">
    <property type="entry name" value="hisT_truA"/>
    <property type="match status" value="1"/>
</dbReference>
<gene>
    <name evidence="4 7" type="primary">truA</name>
    <name evidence="7" type="ORF">ACFQ2I_21775</name>
</gene>
<evidence type="ECO:0000256" key="1">
    <source>
        <dbReference type="ARBA" id="ARBA00009375"/>
    </source>
</evidence>
<dbReference type="PANTHER" id="PTHR11142:SF0">
    <property type="entry name" value="TRNA PSEUDOURIDINE SYNTHASE-LIKE 1"/>
    <property type="match status" value="1"/>
</dbReference>
<feature type="binding site" evidence="4">
    <location>
        <position position="110"/>
    </location>
    <ligand>
        <name>substrate</name>
    </ligand>
</feature>
<reference evidence="8" key="1">
    <citation type="journal article" date="2019" name="Int. J. Syst. Evol. Microbiol.">
        <title>The Global Catalogue of Microorganisms (GCM) 10K type strain sequencing project: providing services to taxonomists for standard genome sequencing and annotation.</title>
        <authorList>
            <consortium name="The Broad Institute Genomics Platform"/>
            <consortium name="The Broad Institute Genome Sequencing Center for Infectious Disease"/>
            <person name="Wu L."/>
            <person name="Ma J."/>
        </authorList>
    </citation>
    <scope>NUCLEOTIDE SEQUENCE [LARGE SCALE GENOMIC DNA]</scope>
    <source>
        <strain evidence="8">CCUG 59129</strain>
    </source>
</reference>
<dbReference type="RefSeq" id="WP_377568034.1">
    <property type="nucleotide sequence ID" value="NZ_JBHTJZ010000069.1"/>
</dbReference>
<dbReference type="EC" id="5.4.99.12" evidence="4"/>
<comment type="caution">
    <text evidence="7">The sequence shown here is derived from an EMBL/GenBank/DDBJ whole genome shotgun (WGS) entry which is preliminary data.</text>
</comment>
<dbReference type="GO" id="GO:0160147">
    <property type="term" value="F:tRNA pseudouridine(38-40) synthase activity"/>
    <property type="evidence" value="ECO:0007669"/>
    <property type="project" value="UniProtKB-EC"/>
</dbReference>
<dbReference type="Proteomes" id="UP001596989">
    <property type="component" value="Unassembled WGS sequence"/>
</dbReference>
<keyword evidence="8" id="KW-1185">Reference proteome</keyword>
<dbReference type="PANTHER" id="PTHR11142">
    <property type="entry name" value="PSEUDOURIDYLATE SYNTHASE"/>
    <property type="match status" value="1"/>
</dbReference>
<keyword evidence="2 4" id="KW-0819">tRNA processing</keyword>
<evidence type="ECO:0000256" key="4">
    <source>
        <dbReference type="HAMAP-Rule" id="MF_00171"/>
    </source>
</evidence>
<dbReference type="SUPFAM" id="SSF55120">
    <property type="entry name" value="Pseudouridine synthase"/>
    <property type="match status" value="1"/>
</dbReference>
<dbReference type="EMBL" id="JBHTJZ010000069">
    <property type="protein sequence ID" value="MFD0961973.1"/>
    <property type="molecule type" value="Genomic_DNA"/>
</dbReference>
<dbReference type="InterPro" id="IPR020097">
    <property type="entry name" value="PsdUridine_synth_TruA_a/b_dom"/>
</dbReference>
<name>A0ABW3HWW4_9BACL</name>
<comment type="similarity">
    <text evidence="1 4 5">Belongs to the tRNA pseudouridine synthase TruA family.</text>
</comment>
<evidence type="ECO:0000313" key="7">
    <source>
        <dbReference type="EMBL" id="MFD0961973.1"/>
    </source>
</evidence>
<dbReference type="Gene3D" id="3.30.70.580">
    <property type="entry name" value="Pseudouridine synthase I, catalytic domain, N-terminal subdomain"/>
    <property type="match status" value="1"/>
</dbReference>
<dbReference type="PIRSF" id="PIRSF001430">
    <property type="entry name" value="tRNA_psdUrid_synth"/>
    <property type="match status" value="1"/>
</dbReference>
<dbReference type="InterPro" id="IPR020103">
    <property type="entry name" value="PsdUridine_synth_cat_dom_sf"/>
</dbReference>
<comment type="catalytic activity">
    <reaction evidence="4 5">
        <text>uridine(38/39/40) in tRNA = pseudouridine(38/39/40) in tRNA</text>
        <dbReference type="Rhea" id="RHEA:22376"/>
        <dbReference type="Rhea" id="RHEA-COMP:10085"/>
        <dbReference type="Rhea" id="RHEA-COMP:10087"/>
        <dbReference type="ChEBI" id="CHEBI:65314"/>
        <dbReference type="ChEBI" id="CHEBI:65315"/>
        <dbReference type="EC" id="5.4.99.12"/>
    </reaction>
</comment>
<dbReference type="HAMAP" id="MF_00171">
    <property type="entry name" value="TruA"/>
    <property type="match status" value="1"/>
</dbReference>